<dbReference type="Pfam" id="PF13873">
    <property type="entry name" value="Myb_DNA-bind_5"/>
    <property type="match status" value="2"/>
</dbReference>
<dbReference type="PANTHER" id="PTHR23098">
    <property type="entry name" value="AGAP001331-PA-RELATED"/>
    <property type="match status" value="1"/>
</dbReference>
<feature type="region of interest" description="Disordered" evidence="6">
    <location>
        <begin position="218"/>
        <end position="238"/>
    </location>
</feature>
<gene>
    <name evidence="9" type="ORF">RN001_005749</name>
</gene>
<keyword evidence="3" id="KW-0805">Transcription regulation</keyword>
<comment type="subunit">
    <text evidence="1">Self-associates forming complexes of several hundred monomers.</text>
</comment>
<feature type="region of interest" description="Disordered" evidence="6">
    <location>
        <begin position="844"/>
        <end position="886"/>
    </location>
</feature>
<comment type="caution">
    <text evidence="9">The sequence shown here is derived from an EMBL/GenBank/DDBJ whole genome shotgun (WGS) entry which is preliminary data.</text>
</comment>
<evidence type="ECO:0000256" key="4">
    <source>
        <dbReference type="ARBA" id="ARBA00023163"/>
    </source>
</evidence>
<evidence type="ECO:0000313" key="10">
    <source>
        <dbReference type="Proteomes" id="UP001353858"/>
    </source>
</evidence>
<evidence type="ECO:0000256" key="3">
    <source>
        <dbReference type="ARBA" id="ARBA00023015"/>
    </source>
</evidence>
<protein>
    <recommendedName>
        <fullName evidence="2">Regulatory protein zeste</fullName>
    </recommendedName>
</protein>
<organism evidence="9 10">
    <name type="scientific">Aquatica leii</name>
    <dbReference type="NCBI Taxonomy" id="1421715"/>
    <lineage>
        <taxon>Eukaryota</taxon>
        <taxon>Metazoa</taxon>
        <taxon>Ecdysozoa</taxon>
        <taxon>Arthropoda</taxon>
        <taxon>Hexapoda</taxon>
        <taxon>Insecta</taxon>
        <taxon>Pterygota</taxon>
        <taxon>Neoptera</taxon>
        <taxon>Endopterygota</taxon>
        <taxon>Coleoptera</taxon>
        <taxon>Polyphaga</taxon>
        <taxon>Elateriformia</taxon>
        <taxon>Elateroidea</taxon>
        <taxon>Lampyridae</taxon>
        <taxon>Luciolinae</taxon>
        <taxon>Aquatica</taxon>
    </lineage>
</organism>
<keyword evidence="10" id="KW-1185">Reference proteome</keyword>
<feature type="region of interest" description="Disordered" evidence="6">
    <location>
        <begin position="91"/>
        <end position="117"/>
    </location>
</feature>
<keyword evidence="4" id="KW-0804">Transcription</keyword>
<feature type="compositionally biased region" description="Basic and acidic residues" evidence="6">
    <location>
        <begin position="865"/>
        <end position="878"/>
    </location>
</feature>
<dbReference type="Pfam" id="PF16064">
    <property type="entry name" value="DUF4806"/>
    <property type="match status" value="1"/>
</dbReference>
<feature type="region of interest" description="Disordered" evidence="6">
    <location>
        <begin position="726"/>
        <end position="747"/>
    </location>
</feature>
<feature type="domain" description="Myb/SANT-like DNA-binding" evidence="7">
    <location>
        <begin position="181"/>
        <end position="222"/>
    </location>
</feature>
<dbReference type="PANTHER" id="PTHR23098:SF23">
    <property type="entry name" value="MYB-RELATED TRANSCRIPTION FACTOR, PARTNER OF PROFILIN-LIKE ISOFORM X2-RELATED"/>
    <property type="match status" value="1"/>
</dbReference>
<feature type="compositionally biased region" description="Low complexity" evidence="6">
    <location>
        <begin position="296"/>
        <end position="308"/>
    </location>
</feature>
<evidence type="ECO:0000313" key="9">
    <source>
        <dbReference type="EMBL" id="KAK4882430.1"/>
    </source>
</evidence>
<evidence type="ECO:0000256" key="1">
    <source>
        <dbReference type="ARBA" id="ARBA00011764"/>
    </source>
</evidence>
<dbReference type="GO" id="GO:0005634">
    <property type="term" value="C:nucleus"/>
    <property type="evidence" value="ECO:0007669"/>
    <property type="project" value="TreeGrafter"/>
</dbReference>
<proteinExistence type="predicted"/>
<feature type="compositionally biased region" description="Acidic residues" evidence="6">
    <location>
        <begin position="844"/>
        <end position="864"/>
    </location>
</feature>
<evidence type="ECO:0000259" key="8">
    <source>
        <dbReference type="Pfam" id="PF16064"/>
    </source>
</evidence>
<feature type="compositionally biased region" description="Basic residues" evidence="6">
    <location>
        <begin position="218"/>
        <end position="228"/>
    </location>
</feature>
<dbReference type="InterPro" id="IPR028002">
    <property type="entry name" value="Myb_DNA-bind_5"/>
</dbReference>
<evidence type="ECO:0000256" key="5">
    <source>
        <dbReference type="ARBA" id="ARBA00025466"/>
    </source>
</evidence>
<dbReference type="AlphaFoldDB" id="A0AAN7P6Z3"/>
<feature type="domain" description="DUF4806" evidence="8">
    <location>
        <begin position="568"/>
        <end position="649"/>
    </location>
</feature>
<feature type="region of interest" description="Disordered" evidence="6">
    <location>
        <begin position="296"/>
        <end position="321"/>
    </location>
</feature>
<name>A0AAN7P6Z3_9COLE</name>
<evidence type="ECO:0000256" key="6">
    <source>
        <dbReference type="SAM" id="MobiDB-lite"/>
    </source>
</evidence>
<evidence type="ECO:0000256" key="2">
    <source>
        <dbReference type="ARBA" id="ARBA00016807"/>
    </source>
</evidence>
<sequence length="886" mass="99787">MQDEQLIKVWEQLTAEFNSASGDLPRTTKSLKIKYDSIKKDLRKKKAANRQQIFITGGGTPDLTPLTTWEEKLLEIILLSCEGLPATNDCDTATAEKSSEKSSIKEQALTSTASDDDITDTETTNVIILNEEKSTLLSPQKTQTASSASTSNTETLIVEDDLQISNESVEDSNFKFYKKKLVEKRESIAANLNAVPGGVQKSWSSWKKSWQDIRSRTKNKLASIKRHSNATGGGEAHPETMTELEEDLLAIIKPVFEIEGHQNVSQSMAEYSDTVFVSEIINMESEAIEIQFPSEAPSLPSAVPSPSEQIRSEGKAKRPRISTKTVKAVDSYEKSLKTNKIKESYYKEKLAIMREMTGYEHQLLDTENPSPSTSQVSSTMRGPQFEGMHNVCCTYSVGNVFTNQYFFVELNLSILDENHHIGLEEPVPSTSRAPDTYVMHTTESYSEADANLTGTDSESDTIHRQKRLTETSTTIYSRNDDSSDEENIIRMQVAPRVEDSVPSQSTASSLSTVNNGNHDCKFKGFTYESKCFVRNTLSIYFKTCSVASDIMRSQQNVLKSMELAEDALNIPCSIIEDFKNLNQKVEQDSDVKNALAKIFRRCVGLSAEKTTRAMLKILWSPEVAVQYNWEGRRNKLPIKDLAITKLMQSVLHNNPAYKHTPAKTFVTCRAQTELTLASVSFTLLQSAVDIEELQRMLLESDDDDDKFEFENESDLDKNDHVEVCSGYSDNEDVSGGESEQETNENEYGECYLGKDKVSKWMKRPINKYQIRKQPQNILSQLPLVRPRASNAKTELETWNCFISEDILDMQADIQEREMQNELTKAMVTYEEDLARLQKLYEEVATDDEQSLDSDDSVEDQDGDEVSDHDSDSEQKAQEDELVTNTT</sequence>
<dbReference type="InterPro" id="IPR032071">
    <property type="entry name" value="DUF4806"/>
</dbReference>
<feature type="compositionally biased region" description="Acidic residues" evidence="6">
    <location>
        <begin position="729"/>
        <end position="747"/>
    </location>
</feature>
<reference evidence="10" key="1">
    <citation type="submission" date="2023-01" db="EMBL/GenBank/DDBJ databases">
        <title>Key to firefly adult light organ development and bioluminescence: homeobox transcription factors regulate luciferase expression and transportation to peroxisome.</title>
        <authorList>
            <person name="Fu X."/>
        </authorList>
    </citation>
    <scope>NUCLEOTIDE SEQUENCE [LARGE SCALE GENOMIC DNA]</scope>
</reference>
<evidence type="ECO:0000259" key="7">
    <source>
        <dbReference type="Pfam" id="PF13873"/>
    </source>
</evidence>
<dbReference type="EMBL" id="JARPUR010000002">
    <property type="protein sequence ID" value="KAK4882430.1"/>
    <property type="molecule type" value="Genomic_DNA"/>
</dbReference>
<dbReference type="Proteomes" id="UP001353858">
    <property type="component" value="Unassembled WGS sequence"/>
</dbReference>
<accession>A0AAN7P6Z3</accession>
<feature type="domain" description="Myb/SANT-like DNA-binding" evidence="7">
    <location>
        <begin position="8"/>
        <end position="47"/>
    </location>
</feature>
<comment type="function">
    <text evidence="5">Involved in transvection phenomena (= synapsis-dependent gene expression), where the synaptic pairing of chromosomes carrying genes with which zeste interacts influences the expression of these genes. Zeste binds to DNA and stimulates transcription from a nearby promoter.</text>
</comment>